<dbReference type="EMBL" id="SNRW01047455">
    <property type="protein sequence ID" value="KAA6315361.1"/>
    <property type="molecule type" value="Genomic_DNA"/>
</dbReference>
<reference evidence="2 3" key="1">
    <citation type="submission" date="2019-03" db="EMBL/GenBank/DDBJ databases">
        <title>Single cell metagenomics reveals metabolic interactions within the superorganism composed of flagellate Streblomastix strix and complex community of Bacteroidetes bacteria on its surface.</title>
        <authorList>
            <person name="Treitli S.C."/>
            <person name="Kolisko M."/>
            <person name="Husnik F."/>
            <person name="Keeling P."/>
            <person name="Hampl V."/>
        </authorList>
    </citation>
    <scope>NUCLEOTIDE SEQUENCE [LARGE SCALE GENOMIC DNA]</scope>
    <source>
        <strain evidence="2">ST1C</strain>
    </source>
</reference>
<feature type="region of interest" description="Disordered" evidence="1">
    <location>
        <begin position="1"/>
        <end position="44"/>
    </location>
</feature>
<accession>A0A5J4Q3B2</accession>
<organism evidence="2 3">
    <name type="scientific">Streblomastix strix</name>
    <dbReference type="NCBI Taxonomy" id="222440"/>
    <lineage>
        <taxon>Eukaryota</taxon>
        <taxon>Metamonada</taxon>
        <taxon>Preaxostyla</taxon>
        <taxon>Oxymonadida</taxon>
        <taxon>Streblomastigidae</taxon>
        <taxon>Streblomastix</taxon>
    </lineage>
</organism>
<comment type="caution">
    <text evidence="2">The sequence shown here is derived from an EMBL/GenBank/DDBJ whole genome shotgun (WGS) entry which is preliminary data.</text>
</comment>
<proteinExistence type="predicted"/>
<evidence type="ECO:0000313" key="3">
    <source>
        <dbReference type="Proteomes" id="UP000324800"/>
    </source>
</evidence>
<protein>
    <submittedName>
        <fullName evidence="2">Uncharacterized protein</fullName>
    </submittedName>
</protein>
<dbReference type="AlphaFoldDB" id="A0A5J4Q3B2"/>
<evidence type="ECO:0000256" key="1">
    <source>
        <dbReference type="SAM" id="MobiDB-lite"/>
    </source>
</evidence>
<sequence>MPPKKEKKEKKAKQPQKAIATRPILPLIRKQIKEKENEQQDDVS</sequence>
<feature type="non-terminal residue" evidence="2">
    <location>
        <position position="44"/>
    </location>
</feature>
<gene>
    <name evidence="2" type="ORF">EZS28_055432</name>
</gene>
<dbReference type="Proteomes" id="UP000324800">
    <property type="component" value="Unassembled WGS sequence"/>
</dbReference>
<name>A0A5J4Q3B2_9EUKA</name>
<evidence type="ECO:0000313" key="2">
    <source>
        <dbReference type="EMBL" id="KAA6315361.1"/>
    </source>
</evidence>